<keyword evidence="4" id="KW-1185">Reference proteome</keyword>
<evidence type="ECO:0000313" key="4">
    <source>
        <dbReference type="Proteomes" id="UP000005387"/>
    </source>
</evidence>
<dbReference type="eggNOG" id="COG0103">
    <property type="taxonomic scope" value="Bacteria"/>
</dbReference>
<protein>
    <submittedName>
        <fullName evidence="3">Copper amine oxidase domain protein</fullName>
    </submittedName>
</protein>
<dbReference type="SUPFAM" id="SSF55383">
    <property type="entry name" value="Copper amine oxidase, domain N"/>
    <property type="match status" value="1"/>
</dbReference>
<dbReference type="OrthoDB" id="2005648at2"/>
<dbReference type="STRING" id="717606.PaecuDRAFT_2912"/>
<evidence type="ECO:0000313" key="3">
    <source>
        <dbReference type="EMBL" id="EFM10476.1"/>
    </source>
</evidence>
<feature type="signal peptide" evidence="1">
    <location>
        <begin position="1"/>
        <end position="22"/>
    </location>
</feature>
<evidence type="ECO:0000259" key="2">
    <source>
        <dbReference type="Pfam" id="PF07833"/>
    </source>
</evidence>
<reference evidence="3 4" key="1">
    <citation type="submission" date="2010-07" db="EMBL/GenBank/DDBJ databases">
        <title>The draft genome of Paenibacillus curdlanolyticus YK9.</title>
        <authorList>
            <consortium name="US DOE Joint Genome Institute (JGI-PGF)"/>
            <person name="Lucas S."/>
            <person name="Copeland A."/>
            <person name="Lapidus A."/>
            <person name="Cheng J.-F."/>
            <person name="Bruce D."/>
            <person name="Goodwin L."/>
            <person name="Pitluck S."/>
            <person name="Land M.L."/>
            <person name="Hauser L."/>
            <person name="Chang Y.-J."/>
            <person name="Jeffries C."/>
            <person name="Anderson I.J."/>
            <person name="Johnson E."/>
            <person name="Loganathan U."/>
            <person name="Mulhopadhyay B."/>
            <person name="Kyrpides N."/>
            <person name="Woyke T.J."/>
        </authorList>
    </citation>
    <scope>NUCLEOTIDE SEQUENCE [LARGE SCALE GENOMIC DNA]</scope>
    <source>
        <strain evidence="3 4">YK9</strain>
    </source>
</reference>
<dbReference type="Proteomes" id="UP000005387">
    <property type="component" value="Unassembled WGS sequence"/>
</dbReference>
<gene>
    <name evidence="3" type="ORF">PaecuDRAFT_2912</name>
</gene>
<dbReference type="RefSeq" id="WP_006038902.1">
    <property type="nucleotide sequence ID" value="NZ_AEDD01000007.1"/>
</dbReference>
<proteinExistence type="predicted"/>
<sequence>MKKFVLAATAASLLLVSATAYAGTPDQSNVRGKQIELGAAAINDHGRLLVPVRLIAETIGATVTWNPKSRTAAMHKWTETVKFTEGKDTAYFAKRYESGLFALHAPVRVVNDQVYVPVRFLSDFYGYQITAKDGMLTINSPFSQYEQQLLSTGELASVRRLVMDKASRKLHFANAPIPYLPKQREGYSTTYLFPVGEANRFFLLFEDTVWFCERQGDFFVVTWEANIPVGTDDMAHLLLNGEVTDATGPRPVTGKDFFYYRIGGLMTTTIITAGKLAHDGTVTESGMKRMVDGEAAVQTGTLELKLPEEKRKEA</sequence>
<dbReference type="Pfam" id="PF07833">
    <property type="entry name" value="Cu_amine_oxidN1"/>
    <property type="match status" value="1"/>
</dbReference>
<dbReference type="Gene3D" id="3.30.457.10">
    <property type="entry name" value="Copper amine oxidase-like, N-terminal domain"/>
    <property type="match status" value="1"/>
</dbReference>
<accession>E0IAS2</accession>
<organism evidence="3 4">
    <name type="scientific">Paenibacillus curdlanolyticus YK9</name>
    <dbReference type="NCBI Taxonomy" id="717606"/>
    <lineage>
        <taxon>Bacteria</taxon>
        <taxon>Bacillati</taxon>
        <taxon>Bacillota</taxon>
        <taxon>Bacilli</taxon>
        <taxon>Bacillales</taxon>
        <taxon>Paenibacillaceae</taxon>
        <taxon>Paenibacillus</taxon>
    </lineage>
</organism>
<dbReference type="EMBL" id="AEDD01000007">
    <property type="protein sequence ID" value="EFM10476.1"/>
    <property type="molecule type" value="Genomic_DNA"/>
</dbReference>
<evidence type="ECO:0000256" key="1">
    <source>
        <dbReference type="SAM" id="SignalP"/>
    </source>
</evidence>
<keyword evidence="1" id="KW-0732">Signal</keyword>
<name>E0IAS2_9BACL</name>
<dbReference type="AlphaFoldDB" id="E0IAS2"/>
<dbReference type="InterPro" id="IPR012854">
    <property type="entry name" value="Cu_amine_oxidase-like_N"/>
</dbReference>
<dbReference type="InterPro" id="IPR036582">
    <property type="entry name" value="Mao_N_sf"/>
</dbReference>
<feature type="chain" id="PRO_5003136288" evidence="1">
    <location>
        <begin position="23"/>
        <end position="314"/>
    </location>
</feature>
<feature type="domain" description="Copper amine oxidase-like N-terminal" evidence="2">
    <location>
        <begin position="30"/>
        <end position="134"/>
    </location>
</feature>